<feature type="non-terminal residue" evidence="1">
    <location>
        <position position="95"/>
    </location>
</feature>
<gene>
    <name evidence="1" type="ORF">MNBD_ALPHA01-1391</name>
</gene>
<dbReference type="AlphaFoldDB" id="A0A3B0RUD3"/>
<protein>
    <submittedName>
        <fullName evidence="1">Uncharacterized protein</fullName>
    </submittedName>
</protein>
<reference evidence="1" key="1">
    <citation type="submission" date="2018-06" db="EMBL/GenBank/DDBJ databases">
        <authorList>
            <person name="Zhirakovskaya E."/>
        </authorList>
    </citation>
    <scope>NUCLEOTIDE SEQUENCE</scope>
</reference>
<organism evidence="1">
    <name type="scientific">hydrothermal vent metagenome</name>
    <dbReference type="NCBI Taxonomy" id="652676"/>
    <lineage>
        <taxon>unclassified sequences</taxon>
        <taxon>metagenomes</taxon>
        <taxon>ecological metagenomes</taxon>
    </lineage>
</organism>
<name>A0A3B0RUD3_9ZZZZ</name>
<dbReference type="EMBL" id="UOEJ01000084">
    <property type="protein sequence ID" value="VAV97060.1"/>
    <property type="molecule type" value="Genomic_DNA"/>
</dbReference>
<sequence>MNKKHAMNKKPAMNKILFISRDPGGTNQLVALYDILQRQQNNILFDHLDLCPGPEITVIAKDYAGEIWRQNGISYLDWPDLKTEDDLLHFLTALS</sequence>
<proteinExistence type="predicted"/>
<evidence type="ECO:0000313" key="1">
    <source>
        <dbReference type="EMBL" id="VAV97060.1"/>
    </source>
</evidence>
<accession>A0A3B0RUD3</accession>